<feature type="compositionally biased region" description="Basic and acidic residues" evidence="2">
    <location>
        <begin position="2569"/>
        <end position="2585"/>
    </location>
</feature>
<feature type="coiled-coil region" evidence="1">
    <location>
        <begin position="1807"/>
        <end position="1911"/>
    </location>
</feature>
<evidence type="ECO:0000313" key="6">
    <source>
        <dbReference type="Proteomes" id="UP000220797"/>
    </source>
</evidence>
<dbReference type="GeneID" id="39731262"/>
<dbReference type="EMBL" id="CVMV01000043">
    <property type="protein sequence ID" value="CRG95530.1"/>
    <property type="molecule type" value="Genomic_DNA"/>
</dbReference>
<feature type="coiled-coil region" evidence="1">
    <location>
        <begin position="2407"/>
        <end position="2438"/>
    </location>
</feature>
<dbReference type="RefSeq" id="XP_028528339.1">
    <property type="nucleotide sequence ID" value="XM_028671714.1"/>
</dbReference>
<evidence type="ECO:0000313" key="5">
    <source>
        <dbReference type="EMBL" id="CRG95530.1"/>
    </source>
</evidence>
<feature type="compositionally biased region" description="Basic and acidic residues" evidence="2">
    <location>
        <begin position="2615"/>
        <end position="2626"/>
    </location>
</feature>
<name>A0A1J1GTH5_PLAGA</name>
<sequence length="2701" mass="316820">MKKKKFRVTFLSLLFALFGISHEIEDKNALNKFKYNDNNLLFYSNIEESKELENNSIIRYNNKGKEKYKTFNNLGENRYNKRSKKFRNVNIKASHSPRSISSVKLGNSNENTNASYFSYIKKNTPYSSNTYIIKEENGKDKVNGITNSFIHTASIRSIESDTLKEYDSFMRLIDEKLTNAKNSYIISNSYGELKSFFNDSHRTKFVRHSSNVVSTLIDCDFNLIKFCKNSKVEMRKKFYDLLLLSEDAEKRDLFNNDLRLFKSKINEDIKAATNYYNECKKKDEKAFLLVDNYIKKEFCNNQGCNPYKCSSRVCTYVLLHMYKKVIRYYLVARKLHKEDENFLREVENFLNYDKILLRIKEESFCKKKAKNSLKVIIEEIMDIKDNYKKNIDAIRYNYEMLDIAEKNSNNKSFKKSTITRDLSYITSLGMGLHHYKIWNEKLKQLFYVFKSDTYSIYIKEVQNFGREIILLTYPESVKSESEQIILNSQEIFNNIKSIIGKYVESLEYLSRAYNSPEIISIQNELNTLCGELSLYNTRVEEKMNLLNEKYNSIKSKPINIEKLKSELPLSKENNLTDVTEKILSIKKNIENIIATASDDLSILRDNYSDLQRLKNEISSLDKQINEKKSNLQKLKGQEDKNKQISIQKIRQFLEEMSNKKNDLQLIINLKSSENKDLKIIEILINETSFNDEKYLREKQEVNEKIDSALRSLFEDGMLEKLFEEISQFIAEKKSLNYENYSLDRINELLEDTTKKHTKIVQGVKDASSIVENDIKPANNKIIDLKNSIITKLLDDLHKKMNNSLSDFNRISNLASTNIDNYEANKDTLKSYENNIVRRKNEFLNNFFEDDNDVLEGTNIFQKTLDLENTIFDNKNEIKKQISDEEDSVNTIREHLDLYNKLNLYFDICPDTKIVDNIKSIKEQIDKINVHNKLSEHQMKFNNATTSIESSINLINFSNSVIESSKILNNIINESNKNKLLIDNLKENADTLRDKIIKETIIINGEHLIEENIKAKYLSKLKEKESDTDDKIHKVNDLGEKSNAILQLSKKLKENVRNAPTEENVKTLSESISRKKVDLRDIIDKINETKLSVASLNLEIDNIINIQNTEISNLFHNRIIELDQQINDETEKNIDILERTKRNSENYNSENDIKNLIKENNKEMLKKASQLIINLIDIIESHKNKLVSIKSESKEQVNLSNYQKHNNENSKEKKDNIKKIYEKMNDIMERLNAEKEKLKPSLIDINIKVLDYKKIIIHDIIFQINDEKKKSEEKIEAINLYKEKIEQLKKNSMIMTLNGLENLNYEDYIRKSQENQKKIIMLYQEVTTINEQISSITPEDNIDNIKINIEHKLKDIKKEKNDIDHALNEIKNMEKMLMNTNFTNIMEDMKRDTQLSKKEEENAKEQFTKSETINKEILSDIKKVQELKDLLISNQDEASIDGAIKEIKIIKDRVTTNEENINDFLTKAEEHKEATKIYFNNIKRGKNKMEYLKHHDQHEKKKITENIIDSINKYVNESEECLNNAEKHFLATRKNCELSSQYKQNMNDLFYESLFLAEKMKIEMKKSYVTNIFSGIKDEYTSIQKLLEKLGKRLNILKEDVNIEEEYEANNGNSTEAYSQIQIIRTNANNVLLNMEEIKQRVLEILNNSQNEVESIPTYSGRDEFTLSNLEIKQNDLRIVSEILEKLEKKKSTLNIELTKLKDIETNVSSMEGEMEISKKSYEEGILKKIKKIAYQKKEAIESLKKSINLIISTTVTFFRESSAKKKDVELIFEEHKNTMNTICESFDKSYEAIESSILCILDVSTTYNDMKEKKKKAQIEIKKLEEQERELEKLMDNINNAKKKEVLRFIFDMKEELHKMNEKSEEENFQVRENVESIKRNIENIKNSDNVSSALNELNETKIKYSEIKKRQLEHSSYKDKANNVYEEIDKAAKFIGIDIETETKFEGYENIINAKQTILKIQEISSDINIKLEESENINILADNIYEQAKLRDELKKKTKYMINKIDDILGKVQGAHEKYEKIKEINIDNEYYDEILKKDKEYENFKKLSTSYLSELNKIDRELKINTIKTELNDNKDSLNNLEQIIEKSKMEESSLTVLEKAKNDIDTITEKINNMHDSVIEVETSFNELLEQGKNCKLSLKSLIITTINVEISKELLTIQKKKENSTSCVEYIKNVYSSITNDINSLNKSYNENHLSIYKSNNVENANNFSEEFKRKEGEIMKIIEAIQNSILEVDDNKNINELDGKLKELKNLYKKFKEEEMCINDIYKNINYTQLKEMEKISEKFIDLAKSHENIIETQKHKFLNNQNKLKEIEDFTKKKEQEMLLTENTNSDYLQKINSIYEEITHKVTKLNEFENDNSSENNKMILYEEKISYLIERTKSILKDIEQYQYENDYDLLEVRERTLEDVNNYKKEIKKKISESKEIFENIKNNIEKNKGLFQEISYAISSIHVIIKSLNQMKTNHQRKSIEQEESTENHLEKSIKNHLEESTKNHLEESTQNNLEESTQNNLEESTQNELEKSTENNLENSTENHLEKSIKNHLEESTKNHLEESTQNNLENSTENHLEKSTENHLEESTKNHLEEISKTENTGVSIRNNINKNFHHGKSHQESNEKDEKKKKSNFVNETVRIAGGICGGLLVCSCVIFSILYKNENSENDFDDNDVLEYENCSHLGDSCQKDETIEVNFVEEENF</sequence>
<feature type="coiled-coil region" evidence="1">
    <location>
        <begin position="2067"/>
        <end position="2121"/>
    </location>
</feature>
<feature type="region of interest" description="Disordered" evidence="2">
    <location>
        <begin position="2606"/>
        <end position="2627"/>
    </location>
</feature>
<dbReference type="OrthoDB" id="385684at2759"/>
<keyword evidence="6" id="KW-1185">Reference proteome</keyword>
<accession>A0A1J1GTH5</accession>
<keyword evidence="3" id="KW-0812">Transmembrane</keyword>
<feature type="coiled-coil region" evidence="1">
    <location>
        <begin position="1669"/>
        <end position="1703"/>
    </location>
</feature>
<dbReference type="Proteomes" id="UP000220797">
    <property type="component" value="Unassembled WGS sequence"/>
</dbReference>
<evidence type="ECO:0000256" key="1">
    <source>
        <dbReference type="SAM" id="Coils"/>
    </source>
</evidence>
<keyword evidence="1" id="KW-0175">Coiled coil</keyword>
<evidence type="ECO:0000256" key="3">
    <source>
        <dbReference type="SAM" id="Phobius"/>
    </source>
</evidence>
<keyword evidence="3" id="KW-1133">Transmembrane helix</keyword>
<feature type="coiled-coil region" evidence="1">
    <location>
        <begin position="603"/>
        <end position="637"/>
    </location>
</feature>
<evidence type="ECO:0000256" key="2">
    <source>
        <dbReference type="SAM" id="MobiDB-lite"/>
    </source>
</evidence>
<feature type="transmembrane region" description="Helical" evidence="3">
    <location>
        <begin position="2638"/>
        <end position="2658"/>
    </location>
</feature>
<feature type="compositionally biased region" description="Basic and acidic residues" evidence="2">
    <location>
        <begin position="2537"/>
        <end position="2559"/>
    </location>
</feature>
<feature type="signal peptide" evidence="4">
    <location>
        <begin position="1"/>
        <end position="23"/>
    </location>
</feature>
<proteinExistence type="predicted"/>
<feature type="chain" id="PRO_5012498252" evidence="4">
    <location>
        <begin position="24"/>
        <end position="2701"/>
    </location>
</feature>
<protein>
    <submittedName>
        <fullName evidence="5">Reticulocyte binding protein, putative</fullName>
    </submittedName>
</protein>
<organism evidence="5 6">
    <name type="scientific">Plasmodium gallinaceum</name>
    <dbReference type="NCBI Taxonomy" id="5849"/>
    <lineage>
        <taxon>Eukaryota</taxon>
        <taxon>Sar</taxon>
        <taxon>Alveolata</taxon>
        <taxon>Apicomplexa</taxon>
        <taxon>Aconoidasida</taxon>
        <taxon>Haemosporida</taxon>
        <taxon>Plasmodiidae</taxon>
        <taxon>Plasmodium</taxon>
        <taxon>Plasmodium (Haemamoeba)</taxon>
    </lineage>
</organism>
<feature type="region of interest" description="Disordered" evidence="2">
    <location>
        <begin position="2497"/>
        <end position="2585"/>
    </location>
</feature>
<dbReference type="VEuPathDB" id="PlasmoDB:PGAL8A_00273000"/>
<feature type="coiled-coil region" evidence="1">
    <location>
        <begin position="1119"/>
        <end position="1146"/>
    </location>
</feature>
<feature type="coiled-coil region" evidence="1">
    <location>
        <begin position="1341"/>
        <end position="1405"/>
    </location>
</feature>
<evidence type="ECO:0000256" key="4">
    <source>
        <dbReference type="SAM" id="SignalP"/>
    </source>
</evidence>
<keyword evidence="4" id="KW-0732">Signal</keyword>
<comment type="caution">
    <text evidence="5">The sequence shown here is derived from an EMBL/GenBank/DDBJ whole genome shotgun (WGS) entry which is preliminary data.</text>
</comment>
<dbReference type="OMA" id="CDVEANL"/>
<feature type="compositionally biased region" description="Polar residues" evidence="2">
    <location>
        <begin position="2504"/>
        <end position="2522"/>
    </location>
</feature>
<gene>
    <name evidence="5" type="ORF">PGAL8A_00273000</name>
</gene>
<keyword evidence="3" id="KW-0472">Membrane</keyword>
<reference evidence="5" key="1">
    <citation type="submission" date="2015-04" db="EMBL/GenBank/DDBJ databases">
        <authorList>
            <consortium name="Pathogen Informatics"/>
        </authorList>
    </citation>
    <scope>NUCLEOTIDE SEQUENCE [LARGE SCALE GENOMIC DNA]</scope>
    <source>
        <strain evidence="5">8A</strain>
    </source>
</reference>